<feature type="compositionally biased region" description="Low complexity" evidence="1">
    <location>
        <begin position="24"/>
        <end position="34"/>
    </location>
</feature>
<comment type="caution">
    <text evidence="3">The sequence shown here is derived from an EMBL/GenBank/DDBJ whole genome shotgun (WGS) entry which is preliminary data.</text>
</comment>
<evidence type="ECO:0000313" key="5">
    <source>
        <dbReference type="Proteomes" id="UP000717696"/>
    </source>
</evidence>
<dbReference type="OrthoDB" id="5099863at2759"/>
<dbReference type="EMBL" id="JAGMUU010000058">
    <property type="protein sequence ID" value="KAH7111043.1"/>
    <property type="molecule type" value="Genomic_DNA"/>
</dbReference>
<proteinExistence type="predicted"/>
<feature type="region of interest" description="Disordered" evidence="1">
    <location>
        <begin position="1"/>
        <end position="45"/>
    </location>
</feature>
<reference evidence="3" key="1">
    <citation type="journal article" date="2021" name="Nat. Commun.">
        <title>Genetic determinants of endophytism in the Arabidopsis root mycobiome.</title>
        <authorList>
            <person name="Mesny F."/>
            <person name="Miyauchi S."/>
            <person name="Thiergart T."/>
            <person name="Pickel B."/>
            <person name="Atanasova L."/>
            <person name="Karlsson M."/>
            <person name="Huettel B."/>
            <person name="Barry K.W."/>
            <person name="Haridas S."/>
            <person name="Chen C."/>
            <person name="Bauer D."/>
            <person name="Andreopoulos W."/>
            <person name="Pangilinan J."/>
            <person name="LaButti K."/>
            <person name="Riley R."/>
            <person name="Lipzen A."/>
            <person name="Clum A."/>
            <person name="Drula E."/>
            <person name="Henrissat B."/>
            <person name="Kohler A."/>
            <person name="Grigoriev I.V."/>
            <person name="Martin F.M."/>
            <person name="Hacquard S."/>
        </authorList>
    </citation>
    <scope>NUCLEOTIDE SEQUENCE</scope>
    <source>
        <strain evidence="3">MPI-CAGE-AT-0021</strain>
    </source>
</reference>
<dbReference type="InterPro" id="IPR046700">
    <property type="entry name" value="DUF6570"/>
</dbReference>
<dbReference type="AlphaFoldDB" id="A0A9P9D1M0"/>
<dbReference type="Pfam" id="PF20209">
    <property type="entry name" value="DUF6570"/>
    <property type="match status" value="1"/>
</dbReference>
<keyword evidence="5" id="KW-1185">Reference proteome</keyword>
<dbReference type="EMBL" id="JAGMUU010000054">
    <property type="protein sequence ID" value="KAH7111708.1"/>
    <property type="molecule type" value="Genomic_DNA"/>
</dbReference>
<dbReference type="Proteomes" id="UP000717696">
    <property type="component" value="Unassembled WGS sequence"/>
</dbReference>
<evidence type="ECO:0000313" key="4">
    <source>
        <dbReference type="EMBL" id="KAH7111708.1"/>
    </source>
</evidence>
<evidence type="ECO:0000256" key="1">
    <source>
        <dbReference type="SAM" id="MobiDB-lite"/>
    </source>
</evidence>
<protein>
    <recommendedName>
        <fullName evidence="2">DUF6570 domain-containing protein</fullName>
    </recommendedName>
</protein>
<sequence length="275" mass="30659">MRNIALRLSPRRAMKRTDSLANLTPPRRTAPRPASVHGSQPPATPALFRGLAPALQGLPRPLLRPPTPSAVEGPSPIPPTFSLPTVVLGTPILQTPIPQGTLPTAPVVLGTPISQESFPTTPSLPSQGHRRGRYTRQGAHAQERQFDQIVDPPFTGDFNLPALSEEDQALVREFYTALDDDKMHSCIRCREHWFDMKRNSLKICSRCISRDRERTPNDPYFFSAANNLDFGEVPSNLPNLTMVEEMLIARVHVHVKVLQVRGAQYKYRGHVDWAC</sequence>
<organism evidence="3 5">
    <name type="scientific">Dactylonectria estremocensis</name>
    <dbReference type="NCBI Taxonomy" id="1079267"/>
    <lineage>
        <taxon>Eukaryota</taxon>
        <taxon>Fungi</taxon>
        <taxon>Dikarya</taxon>
        <taxon>Ascomycota</taxon>
        <taxon>Pezizomycotina</taxon>
        <taxon>Sordariomycetes</taxon>
        <taxon>Hypocreomycetidae</taxon>
        <taxon>Hypocreales</taxon>
        <taxon>Nectriaceae</taxon>
        <taxon>Dactylonectria</taxon>
    </lineage>
</organism>
<name>A0A9P9D1M0_9HYPO</name>
<accession>A0A9P9D1M0</accession>
<feature type="domain" description="DUF6570" evidence="2">
    <location>
        <begin position="219"/>
        <end position="271"/>
    </location>
</feature>
<evidence type="ECO:0000313" key="3">
    <source>
        <dbReference type="EMBL" id="KAH7111043.1"/>
    </source>
</evidence>
<evidence type="ECO:0000259" key="2">
    <source>
        <dbReference type="Pfam" id="PF20209"/>
    </source>
</evidence>
<gene>
    <name evidence="4" type="ORF">B0J13DRAFT_461782</name>
    <name evidence="3" type="ORF">B0J13DRAFT_462080</name>
</gene>